<dbReference type="InterPro" id="IPR001270">
    <property type="entry name" value="ClpA/B"/>
</dbReference>
<reference evidence="9" key="2">
    <citation type="submission" date="2022-06" db="EMBL/GenBank/DDBJ databases">
        <title>Thermospira aquatica gen. nov., sp. nov.</title>
        <authorList>
            <person name="Ben Ali Gam Z."/>
            <person name="Labat M."/>
        </authorList>
    </citation>
    <scope>NUCLEOTIDE SEQUENCE</scope>
    <source>
        <strain evidence="9">F1F22</strain>
    </source>
</reference>
<dbReference type="InterPro" id="IPR036628">
    <property type="entry name" value="Clp_N_dom_sf"/>
</dbReference>
<dbReference type="KEGG" id="taqu:KDW03_08120"/>
<dbReference type="GO" id="GO:0008233">
    <property type="term" value="F:peptidase activity"/>
    <property type="evidence" value="ECO:0007669"/>
    <property type="project" value="UniProtKB-KW"/>
</dbReference>
<keyword evidence="9" id="KW-0645">Protease</keyword>
<evidence type="ECO:0000256" key="4">
    <source>
        <dbReference type="ARBA" id="ARBA00023186"/>
    </source>
</evidence>
<dbReference type="PANTHER" id="PTHR11638:SF18">
    <property type="entry name" value="HEAT SHOCK PROTEIN 104"/>
    <property type="match status" value="1"/>
</dbReference>
<dbReference type="GO" id="GO:0034605">
    <property type="term" value="P:cellular response to heat"/>
    <property type="evidence" value="ECO:0007669"/>
    <property type="project" value="TreeGrafter"/>
</dbReference>
<feature type="domain" description="UVR" evidence="7">
    <location>
        <begin position="422"/>
        <end position="457"/>
    </location>
</feature>
<dbReference type="PROSITE" id="PS51903">
    <property type="entry name" value="CLP_R"/>
    <property type="match status" value="1"/>
</dbReference>
<keyword evidence="6" id="KW-0175">Coiled coil</keyword>
<dbReference type="CDD" id="cd19499">
    <property type="entry name" value="RecA-like_ClpB_Hsp104-like"/>
    <property type="match status" value="1"/>
</dbReference>
<dbReference type="SUPFAM" id="SSF52540">
    <property type="entry name" value="P-loop containing nucleoside triphosphate hydrolases"/>
    <property type="match status" value="2"/>
</dbReference>
<evidence type="ECO:0000256" key="5">
    <source>
        <dbReference type="PROSITE-ProRule" id="PRU01251"/>
    </source>
</evidence>
<reference evidence="9" key="1">
    <citation type="submission" date="2021-04" db="EMBL/GenBank/DDBJ databases">
        <authorList>
            <person name="Postec A."/>
        </authorList>
    </citation>
    <scope>NUCLEOTIDE SEQUENCE</scope>
    <source>
        <strain evidence="9">F1F22</strain>
    </source>
</reference>
<protein>
    <submittedName>
        <fullName evidence="9">ATP-dependent Clp protease ATP-binding subunit</fullName>
    </submittedName>
</protein>
<dbReference type="InterPro" id="IPR019489">
    <property type="entry name" value="Clp_ATPase_C"/>
</dbReference>
<dbReference type="GO" id="GO:0005737">
    <property type="term" value="C:cytoplasm"/>
    <property type="evidence" value="ECO:0007669"/>
    <property type="project" value="TreeGrafter"/>
</dbReference>
<dbReference type="Gene3D" id="1.10.1780.10">
    <property type="entry name" value="Clp, N-terminal domain"/>
    <property type="match status" value="1"/>
</dbReference>
<keyword evidence="4" id="KW-0143">Chaperone</keyword>
<feature type="coiled-coil region" evidence="6">
    <location>
        <begin position="411"/>
        <end position="461"/>
    </location>
</feature>
<dbReference type="InterPro" id="IPR027417">
    <property type="entry name" value="P-loop_NTPase"/>
</dbReference>
<dbReference type="Gene3D" id="4.10.860.10">
    <property type="entry name" value="UVR domain"/>
    <property type="match status" value="1"/>
</dbReference>
<dbReference type="Gene3D" id="1.10.8.60">
    <property type="match status" value="2"/>
</dbReference>
<gene>
    <name evidence="9" type="ORF">KDW03_08120</name>
</gene>
<dbReference type="Pfam" id="PF07724">
    <property type="entry name" value="AAA_2"/>
    <property type="match status" value="1"/>
</dbReference>
<dbReference type="InterPro" id="IPR018368">
    <property type="entry name" value="ClpA/B_CS1"/>
</dbReference>
<dbReference type="RefSeq" id="WP_271434582.1">
    <property type="nucleotide sequence ID" value="NZ_CP073355.1"/>
</dbReference>
<keyword evidence="10" id="KW-1185">Reference proteome</keyword>
<proteinExistence type="predicted"/>
<dbReference type="PROSITE" id="PS50151">
    <property type="entry name" value="UVR"/>
    <property type="match status" value="1"/>
</dbReference>
<keyword evidence="2" id="KW-0547">Nucleotide-binding</keyword>
<dbReference type="SMART" id="SM00382">
    <property type="entry name" value="AAA"/>
    <property type="match status" value="2"/>
</dbReference>
<keyword evidence="9" id="KW-0378">Hydrolase</keyword>
<evidence type="ECO:0000256" key="2">
    <source>
        <dbReference type="ARBA" id="ARBA00022741"/>
    </source>
</evidence>
<dbReference type="PRINTS" id="PR00300">
    <property type="entry name" value="CLPPROTEASEA"/>
</dbReference>
<dbReference type="GO" id="GO:0005524">
    <property type="term" value="F:ATP binding"/>
    <property type="evidence" value="ECO:0007669"/>
    <property type="project" value="UniProtKB-KW"/>
</dbReference>
<dbReference type="GO" id="GO:0006508">
    <property type="term" value="P:proteolysis"/>
    <property type="evidence" value="ECO:0007669"/>
    <property type="project" value="UniProtKB-KW"/>
</dbReference>
<dbReference type="Pfam" id="PF02861">
    <property type="entry name" value="Clp_N"/>
    <property type="match status" value="1"/>
</dbReference>
<dbReference type="Proteomes" id="UP001056539">
    <property type="component" value="Chromosome"/>
</dbReference>
<dbReference type="InterPro" id="IPR003593">
    <property type="entry name" value="AAA+_ATPase"/>
</dbReference>
<dbReference type="InterPro" id="IPR001943">
    <property type="entry name" value="UVR_dom"/>
</dbReference>
<accession>A0AAX3BBI8</accession>
<keyword evidence="3 9" id="KW-0067">ATP-binding</keyword>
<dbReference type="Gene3D" id="3.40.50.300">
    <property type="entry name" value="P-loop containing nucleotide triphosphate hydrolases"/>
    <property type="match status" value="2"/>
</dbReference>
<dbReference type="FunFam" id="3.40.50.300:FF:000010">
    <property type="entry name" value="Chaperone clpB 1, putative"/>
    <property type="match status" value="1"/>
</dbReference>
<evidence type="ECO:0000259" key="7">
    <source>
        <dbReference type="PROSITE" id="PS50151"/>
    </source>
</evidence>
<evidence type="ECO:0000256" key="6">
    <source>
        <dbReference type="SAM" id="Coils"/>
    </source>
</evidence>
<dbReference type="Pfam" id="PF10431">
    <property type="entry name" value="ClpB_D2-small"/>
    <property type="match status" value="1"/>
</dbReference>
<name>A0AAX3BBI8_9SPIR</name>
<dbReference type="PANTHER" id="PTHR11638">
    <property type="entry name" value="ATP-DEPENDENT CLP PROTEASE"/>
    <property type="match status" value="1"/>
</dbReference>
<evidence type="ECO:0000259" key="8">
    <source>
        <dbReference type="PROSITE" id="PS51903"/>
    </source>
</evidence>
<dbReference type="SMART" id="SM01086">
    <property type="entry name" value="ClpB_D2-small"/>
    <property type="match status" value="1"/>
</dbReference>
<sequence length="830" mass="94524">MNDFSDFSSRAQRVISMYTQQEARRFFSDQLLPEHLFLALMRDSDAESVKVIEELGLDREDLIREVSTILKSKSTNVLTLGGLHFSQRLRNVLAWSKEEARSLSHPVVGTEHLLIGLFYESDNPEAIIPVIFANRGIDIDAVRQAVVNVVGYGEITSNSKRRSKTPFLDKFTRNLNTMAEQGLLDPVIGREKEIERLIQVLNRRQKNNPLLLGEPGVGKTAIVERVAQLIVRREVPQKLLGKRILLLDLGLIVAGTKYRGEFEERMKNIIKEVEESDNVILFIDEIHTILGAGNAEGALDASNMLKPALARGTLRCIGATTFDEYRKHIEKDKAFARRFQTLVVSEPTVEETIEILQHLKPRYEVFHRVKYTDRAIEMAAYLANRYLTERHLPDKAIDLLDEAGAYWGSNLTEKPEELIQMEKQIAELEQEKAQYVRQQIYEKAAATRDALQKLKATYEQRKFEWISRQTERTVVIDQKEIEYIVSSIANIPIHRLDNDKDKRRFLTMEETLKETILGQEEAIDRISKTIKKNIAGIRNPRRPIGSFLFLGPTGVGKTALAKALAEFLFGSENELIRIDMSEYGEKFNVSRMLGAPPGYIGYEQGGALTEQVRRKPYSIVLFDEIEKAHPDVYNVLLQILDEGQITDSLGNVINFRNTVIIITSNLGTQFYTNQESMGFANQSGRHQSLKDKVMSEVKHFFKPEFLNRIDDIVIFRSLDDKVLDLIVHKFLRQLEHELLLNNITISVTPAVVEHIVKTGYDPKYGARSLARAISNLIEEPLAEQLLLQQGSVSASLPLEVHIDFIEGQIVIQMKPRAGTASRRRKPSVKR</sequence>
<dbReference type="SUPFAM" id="SSF81923">
    <property type="entry name" value="Double Clp-N motif"/>
    <property type="match status" value="1"/>
</dbReference>
<dbReference type="PROSITE" id="PS00870">
    <property type="entry name" value="CLPAB_1"/>
    <property type="match status" value="1"/>
</dbReference>
<keyword evidence="1 5" id="KW-0677">Repeat</keyword>
<dbReference type="AlphaFoldDB" id="A0AAX3BBI8"/>
<dbReference type="InterPro" id="IPR041546">
    <property type="entry name" value="ClpA/ClpB_AAA_lid"/>
</dbReference>
<dbReference type="InterPro" id="IPR050130">
    <property type="entry name" value="ClpA_ClpB"/>
</dbReference>
<dbReference type="Pfam" id="PF00004">
    <property type="entry name" value="AAA"/>
    <property type="match status" value="1"/>
</dbReference>
<evidence type="ECO:0000256" key="3">
    <source>
        <dbReference type="ARBA" id="ARBA00022840"/>
    </source>
</evidence>
<organism evidence="9 10">
    <name type="scientific">Thermospira aquatica</name>
    <dbReference type="NCBI Taxonomy" id="2828656"/>
    <lineage>
        <taxon>Bacteria</taxon>
        <taxon>Pseudomonadati</taxon>
        <taxon>Spirochaetota</taxon>
        <taxon>Spirochaetia</taxon>
        <taxon>Brevinematales</taxon>
        <taxon>Thermospiraceae</taxon>
        <taxon>Thermospira</taxon>
    </lineage>
</organism>
<evidence type="ECO:0000256" key="1">
    <source>
        <dbReference type="ARBA" id="ARBA00022737"/>
    </source>
</evidence>
<dbReference type="CDD" id="cd00009">
    <property type="entry name" value="AAA"/>
    <property type="match status" value="1"/>
</dbReference>
<evidence type="ECO:0000313" key="10">
    <source>
        <dbReference type="Proteomes" id="UP001056539"/>
    </source>
</evidence>
<dbReference type="FunFam" id="3.40.50.300:FF:000025">
    <property type="entry name" value="ATP-dependent Clp protease subunit"/>
    <property type="match status" value="1"/>
</dbReference>
<dbReference type="EMBL" id="CP073355">
    <property type="protein sequence ID" value="URA09453.1"/>
    <property type="molecule type" value="Genomic_DNA"/>
</dbReference>
<dbReference type="GO" id="GO:0016887">
    <property type="term" value="F:ATP hydrolysis activity"/>
    <property type="evidence" value="ECO:0007669"/>
    <property type="project" value="InterPro"/>
</dbReference>
<dbReference type="InterPro" id="IPR003959">
    <property type="entry name" value="ATPase_AAA_core"/>
</dbReference>
<dbReference type="Pfam" id="PF17871">
    <property type="entry name" value="AAA_lid_9"/>
    <property type="match status" value="1"/>
</dbReference>
<evidence type="ECO:0000313" key="9">
    <source>
        <dbReference type="EMBL" id="URA09453.1"/>
    </source>
</evidence>
<dbReference type="InterPro" id="IPR004176">
    <property type="entry name" value="Clp_R_N"/>
</dbReference>
<feature type="domain" description="Clp R" evidence="8">
    <location>
        <begin position="4"/>
        <end position="152"/>
    </location>
</feature>